<dbReference type="GO" id="GO:0004657">
    <property type="term" value="F:proline dehydrogenase activity"/>
    <property type="evidence" value="ECO:0007669"/>
    <property type="project" value="InterPro"/>
</dbReference>
<evidence type="ECO:0000256" key="8">
    <source>
        <dbReference type="RuleBase" id="RU003345"/>
    </source>
</evidence>
<dbReference type="InterPro" id="IPR016160">
    <property type="entry name" value="Ald_DH_CS_CYS"/>
</dbReference>
<dbReference type="Gene3D" id="3.40.605.10">
    <property type="entry name" value="Aldehyde Dehydrogenase, Chain A, domain 1"/>
    <property type="match status" value="1"/>
</dbReference>
<evidence type="ECO:0000313" key="12">
    <source>
        <dbReference type="EMBL" id="QEG39897.1"/>
    </source>
</evidence>
<evidence type="ECO:0000256" key="2">
    <source>
        <dbReference type="ARBA" id="ARBA00012884"/>
    </source>
</evidence>
<dbReference type="KEGG" id="rul:UC8_18990"/>
<name>A0A5B9QLE9_9BACT</name>
<dbReference type="PROSITE" id="PS00687">
    <property type="entry name" value="ALDEHYDE_DEHYDR_GLU"/>
    <property type="match status" value="1"/>
</dbReference>
<dbReference type="InterPro" id="IPR016161">
    <property type="entry name" value="Ald_DH/histidinol_DH"/>
</dbReference>
<evidence type="ECO:0000256" key="5">
    <source>
        <dbReference type="ARBA" id="ARBA00048142"/>
    </source>
</evidence>
<dbReference type="Gene3D" id="3.40.309.10">
    <property type="entry name" value="Aldehyde Dehydrogenase, Chain A, domain 2"/>
    <property type="match status" value="1"/>
</dbReference>
<feature type="region of interest" description="Disordered" evidence="9">
    <location>
        <begin position="480"/>
        <end position="500"/>
    </location>
</feature>
<dbReference type="GO" id="GO:0003700">
    <property type="term" value="F:DNA-binding transcription factor activity"/>
    <property type="evidence" value="ECO:0007669"/>
    <property type="project" value="InterPro"/>
</dbReference>
<dbReference type="GO" id="GO:0010133">
    <property type="term" value="P:L-proline catabolic process to L-glutamate"/>
    <property type="evidence" value="ECO:0007669"/>
    <property type="project" value="InterPro"/>
</dbReference>
<dbReference type="EMBL" id="CP042914">
    <property type="protein sequence ID" value="QEG39897.1"/>
    <property type="molecule type" value="Genomic_DNA"/>
</dbReference>
<keyword evidence="3 8" id="KW-0560">Oxidoreductase</keyword>
<dbReference type="OrthoDB" id="4503395at2"/>
<evidence type="ECO:0000256" key="7">
    <source>
        <dbReference type="PROSITE-ProRule" id="PRU10007"/>
    </source>
</evidence>
<dbReference type="InterPro" id="IPR016163">
    <property type="entry name" value="Ald_DH_C"/>
</dbReference>
<keyword evidence="13" id="KW-1185">Reference proteome</keyword>
<dbReference type="SUPFAM" id="SSF51730">
    <property type="entry name" value="FAD-linked oxidoreductase"/>
    <property type="match status" value="1"/>
</dbReference>
<dbReference type="InterPro" id="IPR002872">
    <property type="entry name" value="Proline_DH_dom"/>
</dbReference>
<protein>
    <recommendedName>
        <fullName evidence="2">L-glutamate gamma-semialdehyde dehydrogenase</fullName>
        <ecNumber evidence="2">1.2.1.88</ecNumber>
    </recommendedName>
</protein>
<dbReference type="EC" id="1.2.1.88" evidence="2"/>
<dbReference type="InterPro" id="IPR029510">
    <property type="entry name" value="Ald_DH_CS_GLU"/>
</dbReference>
<evidence type="ECO:0000256" key="1">
    <source>
        <dbReference type="ARBA" id="ARBA00004786"/>
    </source>
</evidence>
<dbReference type="SUPFAM" id="SSF53720">
    <property type="entry name" value="ALDH-like"/>
    <property type="match status" value="1"/>
</dbReference>
<dbReference type="PANTHER" id="PTHR42862">
    <property type="entry name" value="DELTA-1-PYRROLINE-5-CARBOXYLATE DEHYDROGENASE 1, ISOFORM A-RELATED"/>
    <property type="match status" value="1"/>
</dbReference>
<dbReference type="PANTHER" id="PTHR42862:SF1">
    <property type="entry name" value="DELTA-1-PYRROLINE-5-CARBOXYLATE DEHYDROGENASE 2, ISOFORM A-RELATED"/>
    <property type="match status" value="1"/>
</dbReference>
<dbReference type="PROSITE" id="PS00070">
    <property type="entry name" value="ALDEHYDE_DEHYDR_CYS"/>
    <property type="match status" value="1"/>
</dbReference>
<dbReference type="InterPro" id="IPR025703">
    <property type="entry name" value="Bifunct_PutA"/>
</dbReference>
<dbReference type="Gene3D" id="3.20.20.220">
    <property type="match status" value="1"/>
</dbReference>
<dbReference type="InterPro" id="IPR050485">
    <property type="entry name" value="Proline_metab_enzyme"/>
</dbReference>
<evidence type="ECO:0000256" key="4">
    <source>
        <dbReference type="ARBA" id="ARBA00023027"/>
    </source>
</evidence>
<dbReference type="Pfam" id="PF00171">
    <property type="entry name" value="Aldedh"/>
    <property type="match status" value="1"/>
</dbReference>
<feature type="active site" evidence="6">
    <location>
        <position position="812"/>
    </location>
</feature>
<dbReference type="Proteomes" id="UP000325286">
    <property type="component" value="Chromosome"/>
</dbReference>
<dbReference type="FunFam" id="3.40.309.10:FF:000005">
    <property type="entry name" value="1-pyrroline-5-carboxylate dehydrogenase 1"/>
    <property type="match status" value="1"/>
</dbReference>
<dbReference type="InterPro" id="IPR016162">
    <property type="entry name" value="Ald_DH_N"/>
</dbReference>
<evidence type="ECO:0000256" key="9">
    <source>
        <dbReference type="SAM" id="MobiDB-lite"/>
    </source>
</evidence>
<evidence type="ECO:0000256" key="6">
    <source>
        <dbReference type="PIRSR" id="PIRSR000197-1"/>
    </source>
</evidence>
<dbReference type="PIRSF" id="PIRSF000197">
    <property type="entry name" value="Bifunct_PutA"/>
    <property type="match status" value="1"/>
</dbReference>
<dbReference type="CDD" id="cd07125">
    <property type="entry name" value="ALDH_PutA-P5CDH"/>
    <property type="match status" value="1"/>
</dbReference>
<dbReference type="InterPro" id="IPR015590">
    <property type="entry name" value="Aldehyde_DH_dom"/>
</dbReference>
<dbReference type="InterPro" id="IPR029041">
    <property type="entry name" value="FAD-linked_oxidoreductase-like"/>
</dbReference>
<evidence type="ECO:0000259" key="10">
    <source>
        <dbReference type="Pfam" id="PF00171"/>
    </source>
</evidence>
<proteinExistence type="inferred from homology"/>
<evidence type="ECO:0000313" key="13">
    <source>
        <dbReference type="Proteomes" id="UP000325286"/>
    </source>
</evidence>
<evidence type="ECO:0000259" key="11">
    <source>
        <dbReference type="Pfam" id="PF01619"/>
    </source>
</evidence>
<organism evidence="12 13">
    <name type="scientific">Roseimaritima ulvae</name>
    <dbReference type="NCBI Taxonomy" id="980254"/>
    <lineage>
        <taxon>Bacteria</taxon>
        <taxon>Pseudomonadati</taxon>
        <taxon>Planctomycetota</taxon>
        <taxon>Planctomycetia</taxon>
        <taxon>Pirellulales</taxon>
        <taxon>Pirellulaceae</taxon>
        <taxon>Roseimaritima</taxon>
    </lineage>
</organism>
<dbReference type="GO" id="GO:0003842">
    <property type="term" value="F:L-glutamate gamma-semialdehyde dehydrogenase activity"/>
    <property type="evidence" value="ECO:0007669"/>
    <property type="project" value="UniProtKB-EC"/>
</dbReference>
<comment type="catalytic activity">
    <reaction evidence="5">
        <text>L-glutamate 5-semialdehyde + NAD(+) + H2O = L-glutamate + NADH + 2 H(+)</text>
        <dbReference type="Rhea" id="RHEA:30235"/>
        <dbReference type="ChEBI" id="CHEBI:15377"/>
        <dbReference type="ChEBI" id="CHEBI:15378"/>
        <dbReference type="ChEBI" id="CHEBI:29985"/>
        <dbReference type="ChEBI" id="CHEBI:57540"/>
        <dbReference type="ChEBI" id="CHEBI:57945"/>
        <dbReference type="ChEBI" id="CHEBI:58066"/>
        <dbReference type="EC" id="1.2.1.88"/>
    </reaction>
</comment>
<comment type="similarity">
    <text evidence="8">Belongs to the aldehyde dehydrogenase family.</text>
</comment>
<comment type="pathway">
    <text evidence="1">Amino-acid degradation; L-proline degradation into L-glutamate; L-glutamate from L-proline: step 2/2.</text>
</comment>
<sequence>MAGSSSPLSLDALLQPIRDNASDFSDDTAAAVDIAQRLLHRSRQLLTPEERAQQAELDRMITHVEDKATLVAMTDQAFRTRTPARVADQLTHILDLQGVPRFFSPLDRTLLRGFQSFGSYLPGVSIPLVKEKMRRETANVILPAEQEMLVEHLKMRHAEGVRMNVNFLGEALLGEQEARRRLKVYLDALADPDIECISVKISTIYSQLSPLARRHSVDVVADRMELLYRTAARHRYRRPDGTLTSKFVYLDMEEYRDLQLTASVLRSALDRPDLDDVRAGIALQAYVPDSYEVLEELLEWARHRVAAGAQPLTVRVVKGANMEMERVEASLGGWPQAPYTNKRDTDANYKRMLRLLMKPENSAAVNLGVASHNLFDISLALLWADRAGVLSNVQFEMLEGMANHQRRALFEAAGEMLLYAPACRKEDFINAIGYLIRRLDENTGQENFLRHTFRLQSDTPEWEQLADGFRESMQCIDSVSVSPRRTQDRNQPPAQPDVGDDWKTFLNEPDTDWCLPHNGDWAQQTLDRWQAKSGEQATEVPLMIGDGTVDGGGRNQRESCDPSRPGVVVCRYLEAQAEDIAAAVQIAADDPSGWRSTSPQHRRELLRAAAQIMRQRRGDLIGAAVADGGKTVMEADPEVSEAIDFTEFYPLTAARFQTDSEASASKELSRPRGVVAVISPWNFPIAIPCGGVVAALAAGNTVLLKPASDTVLPAYVMCQCLWDAGIPRNVLQFLPCRGSDAGNHLVSDPRVDCVILTGGTATAKSMLRTRPDLDLMAETGGKNATIVTALSDRELAIKHVLHSAFSNGGQKCSATSLLLLEQEVYEDPQFRDMLVDAVQSLRVGSAWDLSNKIGPLIRPPGDELARGMKELEPGESWLVLPEHVGDNPNLYRPGVKWNVRPGSFTHRTELFGPVLGVMSYRTLDEAVGIVNATGYGLTSGLESLDDREQELWRDTIRAGNLYINRPTTGAIVLRQPFGGMGASAFGAGLKAGGPNYVAGLMTHPRTLAVTETPPQSPPTLRSQVLASLLESVQRLVTEGMLDPKDLTTIAAVVDSIDHAVEEEFSRCCDTLQLLGQDNFRRYLPVAHLRIRLQPQDRPADVLLAAAAAASVCCRAVFSHPPEGCPKSVACLRAVMEDWGGRVELLEESDEQLAAAINEGAVDRLRILSEDYTVEDVLTACAEQFVSAIRRPVSSDGRVEALWYLREQSISHDYHRYGNLGNRTEDGRMLPG</sequence>
<feature type="domain" description="Proline dehydrogenase" evidence="11">
    <location>
        <begin position="151"/>
        <end position="451"/>
    </location>
</feature>
<dbReference type="RefSeq" id="WP_068139494.1">
    <property type="nucleotide sequence ID" value="NZ_CP042914.1"/>
</dbReference>
<dbReference type="Pfam" id="PF01619">
    <property type="entry name" value="Pro_dh"/>
    <property type="match status" value="1"/>
</dbReference>
<feature type="domain" description="Aldehyde dehydrogenase" evidence="10">
    <location>
        <begin position="555"/>
        <end position="995"/>
    </location>
</feature>
<feature type="compositionally biased region" description="Polar residues" evidence="9">
    <location>
        <begin position="480"/>
        <end position="492"/>
    </location>
</feature>
<accession>A0A5B9QLE9</accession>
<feature type="active site" evidence="6 7">
    <location>
        <position position="778"/>
    </location>
</feature>
<dbReference type="GO" id="GO:0009898">
    <property type="term" value="C:cytoplasmic side of plasma membrane"/>
    <property type="evidence" value="ECO:0007669"/>
    <property type="project" value="TreeGrafter"/>
</dbReference>
<evidence type="ECO:0000256" key="3">
    <source>
        <dbReference type="ARBA" id="ARBA00023002"/>
    </source>
</evidence>
<gene>
    <name evidence="12" type="primary">putA</name>
    <name evidence="12" type="ORF">UC8_18990</name>
</gene>
<keyword evidence="4" id="KW-0520">NAD</keyword>
<dbReference type="AlphaFoldDB" id="A0A5B9QLE9"/>
<reference evidence="12 13" key="1">
    <citation type="submission" date="2019-08" db="EMBL/GenBank/DDBJ databases">
        <title>Deep-cultivation of Planctomycetes and their phenomic and genomic characterization uncovers novel biology.</title>
        <authorList>
            <person name="Wiegand S."/>
            <person name="Jogler M."/>
            <person name="Boedeker C."/>
            <person name="Pinto D."/>
            <person name="Vollmers J."/>
            <person name="Rivas-Marin E."/>
            <person name="Kohn T."/>
            <person name="Peeters S.H."/>
            <person name="Heuer A."/>
            <person name="Rast P."/>
            <person name="Oberbeckmann S."/>
            <person name="Bunk B."/>
            <person name="Jeske O."/>
            <person name="Meyerdierks A."/>
            <person name="Storesund J.E."/>
            <person name="Kallscheuer N."/>
            <person name="Luecker S."/>
            <person name="Lage O.M."/>
            <person name="Pohl T."/>
            <person name="Merkel B.J."/>
            <person name="Hornburger P."/>
            <person name="Mueller R.-W."/>
            <person name="Bruemmer F."/>
            <person name="Labrenz M."/>
            <person name="Spormann A.M."/>
            <person name="Op den Camp H."/>
            <person name="Overmann J."/>
            <person name="Amann R."/>
            <person name="Jetten M.S.M."/>
            <person name="Mascher T."/>
            <person name="Medema M.H."/>
            <person name="Devos D.P."/>
            <person name="Kaster A.-K."/>
            <person name="Ovreas L."/>
            <person name="Rohde M."/>
            <person name="Galperin M.Y."/>
            <person name="Jogler C."/>
        </authorList>
    </citation>
    <scope>NUCLEOTIDE SEQUENCE [LARGE SCALE GENOMIC DNA]</scope>
    <source>
        <strain evidence="12 13">UC8</strain>
    </source>
</reference>